<evidence type="ECO:0000313" key="3">
    <source>
        <dbReference type="Proteomes" id="UP001317963"/>
    </source>
</evidence>
<accession>A0ABY6Q759</accession>
<reference evidence="2 3" key="1">
    <citation type="submission" date="2019-02" db="EMBL/GenBank/DDBJ databases">
        <title>Halieaceae_genomes.</title>
        <authorList>
            <person name="Li S.-H."/>
        </authorList>
    </citation>
    <scope>NUCLEOTIDE SEQUENCE [LARGE SCALE GENOMIC DNA]</scope>
    <source>
        <strain evidence="2 3">JH123</strain>
    </source>
</reference>
<keyword evidence="1" id="KW-1133">Transmembrane helix</keyword>
<keyword evidence="1" id="KW-0472">Membrane</keyword>
<name>A0ABY6Q759_9GAMM</name>
<evidence type="ECO:0000256" key="1">
    <source>
        <dbReference type="SAM" id="Phobius"/>
    </source>
</evidence>
<organism evidence="2 3">
    <name type="scientific">Candidatus Paraluminiphilus aquimaris</name>
    <dbReference type="NCBI Taxonomy" id="2518994"/>
    <lineage>
        <taxon>Bacteria</taxon>
        <taxon>Pseudomonadati</taxon>
        <taxon>Pseudomonadota</taxon>
        <taxon>Gammaproteobacteria</taxon>
        <taxon>Cellvibrionales</taxon>
        <taxon>Halieaceae</taxon>
        <taxon>Candidatus Paraluminiphilus</taxon>
    </lineage>
</organism>
<dbReference type="RefSeq" id="WP_279241589.1">
    <property type="nucleotide sequence ID" value="NZ_CP036501.1"/>
</dbReference>
<dbReference type="Proteomes" id="UP001317963">
    <property type="component" value="Chromosome"/>
</dbReference>
<gene>
    <name evidence="2" type="ORF">E0F26_10370</name>
</gene>
<dbReference type="EMBL" id="CP036501">
    <property type="protein sequence ID" value="UZP75117.1"/>
    <property type="molecule type" value="Genomic_DNA"/>
</dbReference>
<protein>
    <submittedName>
        <fullName evidence="2">Uncharacterized protein</fullName>
    </submittedName>
</protein>
<feature type="transmembrane region" description="Helical" evidence="1">
    <location>
        <begin position="6"/>
        <end position="24"/>
    </location>
</feature>
<sequence>MNQYGPAIVVGVLIGGAILLDDYVRPHPPIPPMMVEAIEMGDRPFFPKDIHEFDMAPDGDTQSKVWIHKRADGDVTEKMQITILDDDAEVTEGVTMIKVKVDGTATQDLAGQVTALIDQARKEGRKPSPDELKAIVAETLGAGDAGATVEVEVDVEEPQ</sequence>
<keyword evidence="1" id="KW-0812">Transmembrane</keyword>
<proteinExistence type="predicted"/>
<keyword evidence="3" id="KW-1185">Reference proteome</keyword>
<evidence type="ECO:0000313" key="2">
    <source>
        <dbReference type="EMBL" id="UZP75117.1"/>
    </source>
</evidence>